<dbReference type="EMBL" id="CP042218">
    <property type="protein sequence ID" value="QDW65781.1"/>
    <property type="molecule type" value="Genomic_DNA"/>
</dbReference>
<feature type="transmembrane region" description="Helical" evidence="1">
    <location>
        <begin position="155"/>
        <end position="173"/>
    </location>
</feature>
<gene>
    <name evidence="2" type="ORF">FPZ22_01775</name>
</gene>
<accession>A0A518N1H9</accession>
<reference evidence="2 3" key="1">
    <citation type="submission" date="2019-07" db="EMBL/GenBank/DDBJ databases">
        <title>Full genome sequence of Luteimonas sp. Gr-4.</title>
        <authorList>
            <person name="Im W.-T."/>
        </authorList>
    </citation>
    <scope>NUCLEOTIDE SEQUENCE [LARGE SCALE GENOMIC DNA]</scope>
    <source>
        <strain evidence="2 3">Gr-4</strain>
    </source>
</reference>
<keyword evidence="1" id="KW-0472">Membrane</keyword>
<feature type="transmembrane region" description="Helical" evidence="1">
    <location>
        <begin position="129"/>
        <end position="148"/>
    </location>
</feature>
<organism evidence="2 3">
    <name type="scientific">Luteimonas granuli</name>
    <dbReference type="NCBI Taxonomy" id="1176533"/>
    <lineage>
        <taxon>Bacteria</taxon>
        <taxon>Pseudomonadati</taxon>
        <taxon>Pseudomonadota</taxon>
        <taxon>Gammaproteobacteria</taxon>
        <taxon>Lysobacterales</taxon>
        <taxon>Lysobacteraceae</taxon>
        <taxon>Luteimonas</taxon>
    </lineage>
</organism>
<feature type="transmembrane region" description="Helical" evidence="1">
    <location>
        <begin position="185"/>
        <end position="203"/>
    </location>
</feature>
<evidence type="ECO:0000313" key="3">
    <source>
        <dbReference type="Proteomes" id="UP000316584"/>
    </source>
</evidence>
<keyword evidence="3" id="KW-1185">Reference proteome</keyword>
<keyword evidence="1" id="KW-1133">Transmembrane helix</keyword>
<dbReference type="Proteomes" id="UP000316584">
    <property type="component" value="Chromosome"/>
</dbReference>
<proteinExistence type="predicted"/>
<dbReference type="AlphaFoldDB" id="A0A518N1H9"/>
<keyword evidence="1" id="KW-0812">Transmembrane</keyword>
<dbReference type="OrthoDB" id="6024885at2"/>
<feature type="transmembrane region" description="Helical" evidence="1">
    <location>
        <begin position="88"/>
        <end position="109"/>
    </location>
</feature>
<protein>
    <submittedName>
        <fullName evidence="2">DUF998 domain-containing protein</fullName>
    </submittedName>
</protein>
<name>A0A518N1H9_9GAMM</name>
<sequence>MTERSELWRARGVRLAGLAAGACFLLALGGFGAALDGYDQLRHPVALPGAEGVPRATLFNLLAYVMPGLLAGLVVLRRRSALGAGARLSARLGWTIALLAALAFAAQGIWPLEASGPDNGAGRLHGVAWGLWVVAFTAAAAALSFSALRVRRLPAVLGHSAAGAAVFALAWLAGDALPAALSQRAAFACWFVWLACVGWSGGARAGS</sequence>
<evidence type="ECO:0000256" key="1">
    <source>
        <dbReference type="SAM" id="Phobius"/>
    </source>
</evidence>
<evidence type="ECO:0000313" key="2">
    <source>
        <dbReference type="EMBL" id="QDW65781.1"/>
    </source>
</evidence>
<feature type="transmembrane region" description="Helical" evidence="1">
    <location>
        <begin position="56"/>
        <end position="76"/>
    </location>
</feature>
<dbReference type="RefSeq" id="WP_144889711.1">
    <property type="nucleotide sequence ID" value="NZ_CP042218.1"/>
</dbReference>
<dbReference type="KEGG" id="lug:FPZ22_01775"/>